<gene>
    <name evidence="1" type="ORF">JETT_1733</name>
</gene>
<dbReference type="InterPro" id="IPR008792">
    <property type="entry name" value="PQQD"/>
</dbReference>
<dbReference type="Gene3D" id="1.10.10.1150">
    <property type="entry name" value="Coenzyme PQQ synthesis protein D (PqqD)"/>
    <property type="match status" value="1"/>
</dbReference>
<dbReference type="EMBL" id="SULG01000030">
    <property type="protein sequence ID" value="TLD42024.1"/>
    <property type="molecule type" value="Genomic_DNA"/>
</dbReference>
<protein>
    <recommendedName>
        <fullName evidence="3">PqqD family protein</fullName>
    </recommendedName>
</protein>
<sequence length="100" mass="11311">MIQLNQHATPDPEVVVTELEGLEGKEAVLLHLGTKMYFTLNETGLRIWQMLNSGLTPEEISEQFLKEFDISPEKAKESILNLIDELITEKLVKVADGWSD</sequence>
<evidence type="ECO:0008006" key="3">
    <source>
        <dbReference type="Google" id="ProtNLM"/>
    </source>
</evidence>
<evidence type="ECO:0000313" key="2">
    <source>
        <dbReference type="Proteomes" id="UP000319783"/>
    </source>
</evidence>
<proteinExistence type="predicted"/>
<accession>A0A533QBD6</accession>
<reference evidence="1 2" key="1">
    <citation type="submission" date="2019-04" db="EMBL/GenBank/DDBJ databases">
        <title>Genome of a novel bacterium Candidatus Jettenia ecosi reconstructed from metagenome of an anammox bioreactor.</title>
        <authorList>
            <person name="Mardanov A.V."/>
            <person name="Beletsky A.V."/>
            <person name="Ravin N.V."/>
            <person name="Botchkova E.A."/>
            <person name="Litti Y.V."/>
            <person name="Nozhevnikova A.N."/>
        </authorList>
    </citation>
    <scope>NUCLEOTIDE SEQUENCE [LARGE SCALE GENOMIC DNA]</scope>
    <source>
        <strain evidence="1">J2</strain>
    </source>
</reference>
<dbReference type="Proteomes" id="UP000319783">
    <property type="component" value="Unassembled WGS sequence"/>
</dbReference>
<dbReference type="Pfam" id="PF05402">
    <property type="entry name" value="PqqD"/>
    <property type="match status" value="1"/>
</dbReference>
<comment type="caution">
    <text evidence="1">The sequence shown here is derived from an EMBL/GenBank/DDBJ whole genome shotgun (WGS) entry which is preliminary data.</text>
</comment>
<evidence type="ECO:0000313" key="1">
    <source>
        <dbReference type="EMBL" id="TLD42024.1"/>
    </source>
</evidence>
<dbReference type="AlphaFoldDB" id="A0A533QBD6"/>
<name>A0A533QBD6_9BACT</name>
<organism evidence="1 2">
    <name type="scientific">Candidatus Jettenia ecosi</name>
    <dbReference type="NCBI Taxonomy" id="2494326"/>
    <lineage>
        <taxon>Bacteria</taxon>
        <taxon>Pseudomonadati</taxon>
        <taxon>Planctomycetota</taxon>
        <taxon>Candidatus Brocadiia</taxon>
        <taxon>Candidatus Brocadiales</taxon>
        <taxon>Candidatus Brocadiaceae</taxon>
        <taxon>Candidatus Jettenia</taxon>
    </lineage>
</organism>
<dbReference type="InterPro" id="IPR041881">
    <property type="entry name" value="PqqD_sf"/>
</dbReference>